<gene>
    <name evidence="5" type="ORF">COS99_05565</name>
</gene>
<accession>A0A2J0KYG0</accession>
<dbReference type="EMBL" id="PEWV01000058">
    <property type="protein sequence ID" value="PIU41440.1"/>
    <property type="molecule type" value="Genomic_DNA"/>
</dbReference>
<dbReference type="Pfam" id="PF02568">
    <property type="entry name" value="ThiI"/>
    <property type="match status" value="1"/>
</dbReference>
<keyword evidence="1" id="KW-0547">Nucleotide-binding</keyword>
<evidence type="ECO:0000259" key="3">
    <source>
        <dbReference type="Pfam" id="PF02568"/>
    </source>
</evidence>
<dbReference type="PANTHER" id="PTHR11933">
    <property type="entry name" value="TRNA 5-METHYLAMINOMETHYL-2-THIOURIDYLATE -METHYLTRANSFERASE"/>
    <property type="match status" value="1"/>
</dbReference>
<protein>
    <submittedName>
        <fullName evidence="5">Uncharacterized protein</fullName>
    </submittedName>
</protein>
<evidence type="ECO:0000256" key="1">
    <source>
        <dbReference type="ARBA" id="ARBA00022741"/>
    </source>
</evidence>
<comment type="caution">
    <text evidence="5">The sequence shown here is derived from an EMBL/GenBank/DDBJ whole genome shotgun (WGS) entry which is preliminary data.</text>
</comment>
<dbReference type="AlphaFoldDB" id="A0A2J0KYG0"/>
<sequence>MNKKALVLLSGGLDSILATKMMLEQDIETEAVNFLTVFCTCTKKSSCQHEARRVADNFGVKLHVMNVTEEYLEIIKNPKHGYGKNMNPCIDCRIFMFKKAKELMGKIGASFIVTGEVLGERPMSQRKEAIGIIEKESGLQGLVLRPLSAKNFEPTVPEKEGIVNREAMLDITGRSRKPQIALAKSFGIEEYMCPAGGCLLTDQIFAKRIKDLIKHDEFNLENIKLLKVGRHFRNNGAKIIIGRDKEDNEKILNIAKEKDVIVKIKDVAGPVTLIRGDSSFNVIEFAAALTAGYTKEKGKTSLFAEYQTIPGGMLQTLNIRPMKISAEELNCAG</sequence>
<proteinExistence type="predicted"/>
<dbReference type="InterPro" id="IPR059101">
    <property type="entry name" value="NFACT-R_2"/>
</dbReference>
<reference evidence="5 6" key="1">
    <citation type="submission" date="2017-09" db="EMBL/GenBank/DDBJ databases">
        <title>Depth-based differentiation of microbial function through sediment-hosted aquifers and enrichment of novel symbionts in the deep terrestrial subsurface.</title>
        <authorList>
            <person name="Probst A.J."/>
            <person name="Ladd B."/>
            <person name="Jarett J.K."/>
            <person name="Geller-Mcgrath D.E."/>
            <person name="Sieber C.M."/>
            <person name="Emerson J.B."/>
            <person name="Anantharaman K."/>
            <person name="Thomas B.C."/>
            <person name="Malmstrom R."/>
            <person name="Stieglmeier M."/>
            <person name="Klingl A."/>
            <person name="Woyke T."/>
            <person name="Ryan C.M."/>
            <person name="Banfield J.F."/>
        </authorList>
    </citation>
    <scope>NUCLEOTIDE SEQUENCE [LARGE SCALE GENOMIC DNA]</scope>
    <source>
        <strain evidence="5">CG07_land_8_20_14_0_80_42_15</strain>
    </source>
</reference>
<organism evidence="5 6">
    <name type="scientific">Candidatus Aquitaenariimonas noxiae</name>
    <dbReference type="NCBI Taxonomy" id="1974741"/>
    <lineage>
        <taxon>Bacteria</taxon>
        <taxon>Pseudomonadati</taxon>
        <taxon>Candidatus Omnitrophota</taxon>
        <taxon>Candidatus Aquitaenariimonas</taxon>
    </lineage>
</organism>
<dbReference type="InterPro" id="IPR014729">
    <property type="entry name" value="Rossmann-like_a/b/a_fold"/>
</dbReference>
<dbReference type="PANTHER" id="PTHR11933:SF6">
    <property type="entry name" value="THIL AANH DOMAIN-CONTAINING PROTEIN"/>
    <property type="match status" value="1"/>
</dbReference>
<evidence type="ECO:0000313" key="6">
    <source>
        <dbReference type="Proteomes" id="UP000230052"/>
    </source>
</evidence>
<dbReference type="GO" id="GO:0005524">
    <property type="term" value="F:ATP binding"/>
    <property type="evidence" value="ECO:0007669"/>
    <property type="project" value="UniProtKB-KW"/>
</dbReference>
<evidence type="ECO:0000313" key="5">
    <source>
        <dbReference type="EMBL" id="PIU41440.1"/>
    </source>
</evidence>
<feature type="domain" description="Thil AANH" evidence="3">
    <location>
        <begin position="3"/>
        <end position="148"/>
    </location>
</feature>
<dbReference type="GO" id="GO:0004810">
    <property type="term" value="F:CCA tRNA nucleotidyltransferase activity"/>
    <property type="evidence" value="ECO:0007669"/>
    <property type="project" value="InterPro"/>
</dbReference>
<dbReference type="Pfam" id="PF18297">
    <property type="entry name" value="NFACT-R_2"/>
    <property type="match status" value="1"/>
</dbReference>
<name>A0A2J0KYG0_9BACT</name>
<feature type="domain" description="NFACT protein RNA binding" evidence="4">
    <location>
        <begin position="229"/>
        <end position="323"/>
    </location>
</feature>
<dbReference type="SUPFAM" id="SSF52402">
    <property type="entry name" value="Adenine nucleotide alpha hydrolases-like"/>
    <property type="match status" value="1"/>
</dbReference>
<keyword evidence="2" id="KW-0067">ATP-binding</keyword>
<evidence type="ECO:0000259" key="4">
    <source>
        <dbReference type="Pfam" id="PF18297"/>
    </source>
</evidence>
<evidence type="ECO:0000256" key="2">
    <source>
        <dbReference type="ARBA" id="ARBA00022840"/>
    </source>
</evidence>
<dbReference type="Proteomes" id="UP000230052">
    <property type="component" value="Unassembled WGS sequence"/>
</dbReference>
<dbReference type="InterPro" id="IPR020536">
    <property type="entry name" value="ThiI_AANH"/>
</dbReference>
<dbReference type="Gene3D" id="3.40.50.620">
    <property type="entry name" value="HUPs"/>
    <property type="match status" value="1"/>
</dbReference>